<dbReference type="PIRSF" id="PIRSF016184">
    <property type="entry name" value="PhzC_PhzF"/>
    <property type="match status" value="1"/>
</dbReference>
<evidence type="ECO:0000256" key="1">
    <source>
        <dbReference type="ARBA" id="ARBA00008270"/>
    </source>
</evidence>
<accession>A0A0R1XK08</accession>
<dbReference type="GO" id="GO:0016853">
    <property type="term" value="F:isomerase activity"/>
    <property type="evidence" value="ECO:0007669"/>
    <property type="project" value="UniProtKB-KW"/>
</dbReference>
<organism evidence="4 5">
    <name type="scientific">Limosilactobacillus panis DSM 6035</name>
    <dbReference type="NCBI Taxonomy" id="1423782"/>
    <lineage>
        <taxon>Bacteria</taxon>
        <taxon>Bacillati</taxon>
        <taxon>Bacillota</taxon>
        <taxon>Bacilli</taxon>
        <taxon>Lactobacillales</taxon>
        <taxon>Lactobacillaceae</taxon>
        <taxon>Limosilactobacillus</taxon>
    </lineage>
</organism>
<dbReference type="Gene3D" id="3.10.310.10">
    <property type="entry name" value="Diaminopimelate Epimerase, Chain A, domain 1"/>
    <property type="match status" value="2"/>
</dbReference>
<gene>
    <name evidence="4" type="ORF">FD32_GL001667</name>
</gene>
<evidence type="ECO:0000313" key="4">
    <source>
        <dbReference type="EMBL" id="KRM28740.1"/>
    </source>
</evidence>
<dbReference type="InterPro" id="IPR003719">
    <property type="entry name" value="Phenazine_PhzF-like"/>
</dbReference>
<dbReference type="EMBL" id="AZGM01000038">
    <property type="protein sequence ID" value="KRM28740.1"/>
    <property type="molecule type" value="Genomic_DNA"/>
</dbReference>
<dbReference type="PANTHER" id="PTHR13774">
    <property type="entry name" value="PHENAZINE BIOSYNTHESIS PROTEIN"/>
    <property type="match status" value="1"/>
</dbReference>
<sequence>MMMKMYIADAFTKELFKGNPAAVCFVDQWPSDDLMRKIAMENRFSETAFTIRQDDHHYLLRWFTPGGEIDLCGHATLATAFIIFQTAAPTSTATITFTTTKSGDLTVTKVGNKYEMAFPSYDLKPIAVTAEMTAAFGAQPKEAYLGRDLLCVFDDEQLVRQMNPDQEKLQRLPGLLQNVTTQGSDYDCVSRSFAPKLAVAEDTVCGSGHCHIIPYWAKKLGKDHFVAYQASPRGGILYCNYQGAVTKLAGHAVLYSSGTLHI</sequence>
<feature type="active site" evidence="3">
    <location>
        <position position="46"/>
    </location>
</feature>
<dbReference type="Proteomes" id="UP000051412">
    <property type="component" value="Unassembled WGS sequence"/>
</dbReference>
<name>A0A0R1XK08_9LACO</name>
<evidence type="ECO:0000313" key="5">
    <source>
        <dbReference type="Proteomes" id="UP000051412"/>
    </source>
</evidence>
<comment type="caution">
    <text evidence="4">The sequence shown here is derived from an EMBL/GenBank/DDBJ whole genome shotgun (WGS) entry which is preliminary data.</text>
</comment>
<dbReference type="Pfam" id="PF02567">
    <property type="entry name" value="PhzC-PhzF"/>
    <property type="match status" value="1"/>
</dbReference>
<dbReference type="GO" id="GO:0005737">
    <property type="term" value="C:cytoplasm"/>
    <property type="evidence" value="ECO:0007669"/>
    <property type="project" value="TreeGrafter"/>
</dbReference>
<dbReference type="NCBIfam" id="TIGR00654">
    <property type="entry name" value="PhzF_family"/>
    <property type="match status" value="1"/>
</dbReference>
<keyword evidence="5" id="KW-1185">Reference proteome</keyword>
<dbReference type="SUPFAM" id="SSF54506">
    <property type="entry name" value="Diaminopimelate epimerase-like"/>
    <property type="match status" value="1"/>
</dbReference>
<comment type="similarity">
    <text evidence="1">Belongs to the PhzF family.</text>
</comment>
<evidence type="ECO:0000256" key="2">
    <source>
        <dbReference type="ARBA" id="ARBA00023235"/>
    </source>
</evidence>
<proteinExistence type="inferred from homology"/>
<dbReference type="PATRIC" id="fig|1423782.4.peg.1733"/>
<dbReference type="AlphaFoldDB" id="A0A0R1XK08"/>
<dbReference type="STRING" id="1423782.FD32_GL001667"/>
<protein>
    <submittedName>
        <fullName evidence="4">Phenazine biosynthesis protein PhzF family</fullName>
    </submittedName>
</protein>
<evidence type="ECO:0000256" key="3">
    <source>
        <dbReference type="PIRSR" id="PIRSR016184-1"/>
    </source>
</evidence>
<dbReference type="PANTHER" id="PTHR13774:SF17">
    <property type="entry name" value="PHENAZINE BIOSYNTHESIS-LIKE DOMAIN-CONTAINING PROTEIN"/>
    <property type="match status" value="1"/>
</dbReference>
<reference evidence="4 5" key="1">
    <citation type="journal article" date="2015" name="Genome Announc.">
        <title>Expanding the biotechnology potential of lactobacilli through comparative genomics of 213 strains and associated genera.</title>
        <authorList>
            <person name="Sun Z."/>
            <person name="Harris H.M."/>
            <person name="McCann A."/>
            <person name="Guo C."/>
            <person name="Argimon S."/>
            <person name="Zhang W."/>
            <person name="Yang X."/>
            <person name="Jeffery I.B."/>
            <person name="Cooney J.C."/>
            <person name="Kagawa T.F."/>
            <person name="Liu W."/>
            <person name="Song Y."/>
            <person name="Salvetti E."/>
            <person name="Wrobel A."/>
            <person name="Rasinkangas P."/>
            <person name="Parkhill J."/>
            <person name="Rea M.C."/>
            <person name="O'Sullivan O."/>
            <person name="Ritari J."/>
            <person name="Douillard F.P."/>
            <person name="Paul Ross R."/>
            <person name="Yang R."/>
            <person name="Briner A.E."/>
            <person name="Felis G.E."/>
            <person name="de Vos W.M."/>
            <person name="Barrangou R."/>
            <person name="Klaenhammer T.R."/>
            <person name="Caufield P.W."/>
            <person name="Cui Y."/>
            <person name="Zhang H."/>
            <person name="O'Toole P.W."/>
        </authorList>
    </citation>
    <scope>NUCLEOTIDE SEQUENCE [LARGE SCALE GENOMIC DNA]</scope>
    <source>
        <strain evidence="4 5">DSM 6035</strain>
    </source>
</reference>
<keyword evidence="2" id="KW-0413">Isomerase</keyword>